<organism evidence="1 2">
    <name type="scientific">candidate division WOR-1 bacterium DG_54_3</name>
    <dbReference type="NCBI Taxonomy" id="1703775"/>
    <lineage>
        <taxon>Bacteria</taxon>
        <taxon>Bacillati</taxon>
        <taxon>Saganbacteria</taxon>
    </lineage>
</organism>
<gene>
    <name evidence="1" type="ORF">AMJ44_14770</name>
</gene>
<dbReference type="SUPFAM" id="SSF56935">
    <property type="entry name" value="Porins"/>
    <property type="match status" value="1"/>
</dbReference>
<evidence type="ECO:0000313" key="1">
    <source>
        <dbReference type="EMBL" id="KPJ63092.1"/>
    </source>
</evidence>
<dbReference type="NCBIfam" id="NF041027">
    <property type="entry name" value="GSU2204_Se_pt_1"/>
    <property type="match status" value="1"/>
</dbReference>
<dbReference type="Proteomes" id="UP000051861">
    <property type="component" value="Unassembled WGS sequence"/>
</dbReference>
<protein>
    <submittedName>
        <fullName evidence="1">Uncharacterized protein</fullName>
    </submittedName>
</protein>
<accession>A0A0S7XL38</accession>
<proteinExistence type="predicted"/>
<reference evidence="1 2" key="1">
    <citation type="journal article" date="2015" name="Microbiome">
        <title>Genomic resolution of linkages in carbon, nitrogen, and sulfur cycling among widespread estuary sediment bacteria.</title>
        <authorList>
            <person name="Baker B.J."/>
            <person name="Lazar C.S."/>
            <person name="Teske A.P."/>
            <person name="Dick G.J."/>
        </authorList>
    </citation>
    <scope>NUCLEOTIDE SEQUENCE [LARGE SCALE GENOMIC DNA]</scope>
    <source>
        <strain evidence="1">DG_54_3</strain>
    </source>
</reference>
<dbReference type="EMBL" id="LIZX01000246">
    <property type="protein sequence ID" value="KPJ63092.1"/>
    <property type="molecule type" value="Genomic_DNA"/>
</dbReference>
<evidence type="ECO:0000313" key="2">
    <source>
        <dbReference type="Proteomes" id="UP000051861"/>
    </source>
</evidence>
<dbReference type="AlphaFoldDB" id="A0A0S7XL38"/>
<name>A0A0S7XL38_UNCSA</name>
<sequence>MKTPLLRSLFVLSVALGLPIFSLLAFSQEEPTSSVWSLWLGGHYTGYEDFSKKVGEFDRGKEGAVPEISLSFSGYQKDKSLDFFGHYYDPKRISFSLTGKSKDILSGLVSYRSFYRQRATDLLENLMAREATNQAADTPGGKMFTYEHENPDADFGYTRHEIKSDFQVKVPGSAKLKIIAAHRSILEKGDDQKVVSMHCSSCHMVSKSAKVDRRTHTASAGIEIDPGPLFLSYMGSFRSFKSESPSLEAFYDTAQHPVNGTMIEEFGSRMVFDGEVVEFGTIPETQKMSHTAKVKADVGKKSEILGSFTYSQAKNVSAGIETKSNGGSLKYMFRPNLKTRIIALASLSRIESDAVFIDLPSWREGREGGSQDFDWTRYSNLTRTVAKGSAEFIYQPSRKYRVFLSAGYEGTKRDDYPYFEAEGKTTKLKLSMGGKYRPHLRFSGRFKYFFENTDDPFSPYEQLFERAGNTILDTLPGNTKYYYFQRDQLRYGSITNQPTNLHGVELNLNFRPNHKVSFSADLKASLGTNSDTDSLDFERTRLQPQVSANFAPTAKWNLFSSLTYIYEKSNGLVAVAMMDG</sequence>
<comment type="caution">
    <text evidence="1">The sequence shown here is derived from an EMBL/GenBank/DDBJ whole genome shotgun (WGS) entry which is preliminary data.</text>
</comment>